<name>Q5N9R3_ORYSJ</name>
<reference evidence="1" key="1">
    <citation type="journal article" date="2002" name="Nature">
        <title>The genome sequence and structure of rice chromosome 1.</title>
        <authorList>
            <person name="Sasaki T."/>
            <person name="Matsumoto T."/>
            <person name="Yamamoto K."/>
            <person name="Sakata K."/>
            <person name="Baba T."/>
            <person name="Katayose Y."/>
            <person name="Wu J."/>
            <person name="Niimura Y."/>
            <person name="Cheng Z."/>
            <person name="Nagamura Y."/>
            <person name="Antonio B.A."/>
            <person name="Kanamori H."/>
            <person name="Hosokawa S."/>
            <person name="Masukawa M."/>
            <person name="Arikawa K."/>
            <person name="Chiden Y."/>
            <person name="Hayashi M."/>
            <person name="Okamoto M."/>
            <person name="Ando T."/>
            <person name="Aoki H."/>
            <person name="Arita K."/>
            <person name="Hamada M."/>
            <person name="Harada C."/>
            <person name="Hijishita S."/>
            <person name="Honda M."/>
            <person name="Ichikawa Y."/>
            <person name="Idonuma A."/>
            <person name="Iijima M."/>
            <person name="Ikeda M."/>
            <person name="Ikeno M."/>
            <person name="Itoh S."/>
            <person name="Itoh T."/>
            <person name="Itoh Y."/>
            <person name="Itoh Y."/>
            <person name="Iwabuchi A."/>
            <person name="Kamiya K."/>
            <person name="Karasawa W."/>
            <person name="Katagiri S."/>
            <person name="Kikuta A."/>
            <person name="Kobayashi N."/>
            <person name="Kono I."/>
            <person name="Machita K."/>
            <person name="Maehara T."/>
            <person name="Mizuno H."/>
            <person name="Mizubayashi T."/>
            <person name="Mukai Y."/>
            <person name="Nagasaki H."/>
            <person name="Nakashima M."/>
            <person name="Nakama Y."/>
            <person name="Nakamichi Y."/>
            <person name="Nakamura M."/>
            <person name="Namiki N."/>
            <person name="Negishi M."/>
            <person name="Ohta I."/>
            <person name="Ono N."/>
            <person name="Saji S."/>
            <person name="Sakai K."/>
            <person name="Shibata M."/>
            <person name="Shimokawa T."/>
            <person name="Shomura A."/>
            <person name="Song J."/>
            <person name="Takazaki Y."/>
            <person name="Terasawa K."/>
            <person name="Tsuji K."/>
            <person name="Waki K."/>
            <person name="Yamagata H."/>
            <person name="Yamane H."/>
            <person name="Yoshiki S."/>
            <person name="Yoshihara R."/>
            <person name="Yukawa K."/>
            <person name="Zhong H."/>
            <person name="Iwama H."/>
            <person name="Endo T."/>
            <person name="Ito H."/>
            <person name="Hahn J.H."/>
            <person name="Kim H.I."/>
            <person name="Eun M.Y."/>
            <person name="Yano M."/>
            <person name="Jiang J."/>
            <person name="Gojobori T."/>
        </authorList>
    </citation>
    <scope>NUCLEOTIDE SEQUENCE [LARGE SCALE GENOMIC DNA]</scope>
</reference>
<accession>Q5N9R3</accession>
<dbReference type="EMBL" id="AP003245">
    <property type="protein sequence ID" value="BAD81789.1"/>
    <property type="molecule type" value="Genomic_DNA"/>
</dbReference>
<proteinExistence type="predicted"/>
<protein>
    <submittedName>
        <fullName evidence="1">Uncharacterized protein</fullName>
    </submittedName>
</protein>
<organism evidence="1">
    <name type="scientific">Oryza sativa subsp. japonica</name>
    <name type="common">Rice</name>
    <dbReference type="NCBI Taxonomy" id="39947"/>
    <lineage>
        <taxon>Eukaryota</taxon>
        <taxon>Viridiplantae</taxon>
        <taxon>Streptophyta</taxon>
        <taxon>Embryophyta</taxon>
        <taxon>Tracheophyta</taxon>
        <taxon>Spermatophyta</taxon>
        <taxon>Magnoliopsida</taxon>
        <taxon>Liliopsida</taxon>
        <taxon>Poales</taxon>
        <taxon>Poaceae</taxon>
        <taxon>BOP clade</taxon>
        <taxon>Oryzoideae</taxon>
        <taxon>Oryzeae</taxon>
        <taxon>Oryzinae</taxon>
        <taxon>Oryza</taxon>
        <taxon>Oryza sativa</taxon>
    </lineage>
</organism>
<dbReference type="Proteomes" id="UP000817658">
    <property type="component" value="Chromosome 1"/>
</dbReference>
<evidence type="ECO:0000313" key="1">
    <source>
        <dbReference type="EMBL" id="BAD81789.1"/>
    </source>
</evidence>
<gene>
    <name evidence="1" type="primary">P0421H07.14</name>
</gene>
<sequence>MATSVRWTATSFSVTGGYGADGYRNYGRCNGVPRQPATIKPIARARGAVARDVTIRIATDVVANADGSRRYGQRVQCNYSTTTGRFSGRFEAGPPERGEKIEAANVLRTRNGG</sequence>
<dbReference type="AlphaFoldDB" id="Q5N9R3"/>